<evidence type="ECO:0000313" key="3">
    <source>
        <dbReference type="Proteomes" id="UP001174936"/>
    </source>
</evidence>
<comment type="caution">
    <text evidence="2">The sequence shown here is derived from an EMBL/GenBank/DDBJ whole genome shotgun (WGS) entry which is preliminary data.</text>
</comment>
<dbReference type="EMBL" id="JAULSV010000001">
    <property type="protein sequence ID" value="KAK0657847.1"/>
    <property type="molecule type" value="Genomic_DNA"/>
</dbReference>
<gene>
    <name evidence="2" type="ORF">B0T16DRAFT_453273</name>
</gene>
<dbReference type="Proteomes" id="UP001174936">
    <property type="component" value="Unassembled WGS sequence"/>
</dbReference>
<feature type="domain" description="DUF7918" evidence="1">
    <location>
        <begin position="60"/>
        <end position="159"/>
    </location>
</feature>
<evidence type="ECO:0000259" key="1">
    <source>
        <dbReference type="Pfam" id="PF25534"/>
    </source>
</evidence>
<dbReference type="Pfam" id="PF25534">
    <property type="entry name" value="DUF7918"/>
    <property type="match status" value="1"/>
</dbReference>
<protein>
    <recommendedName>
        <fullName evidence="1">DUF7918 domain-containing protein</fullName>
    </recommendedName>
</protein>
<keyword evidence="3" id="KW-1185">Reference proteome</keyword>
<name>A0AA40D119_9PEZI</name>
<dbReference type="PANTHER" id="PTHR36223">
    <property type="entry name" value="BETA-LACTAMASE-TYPE TRANSPEPTIDASE FOLD DOMAIN CONTAINING PROTEIN"/>
    <property type="match status" value="1"/>
</dbReference>
<dbReference type="PANTHER" id="PTHR36223:SF1">
    <property type="entry name" value="TRANSCRIPTION ELONGATION FACTOR EAF N-TERMINAL DOMAIN-CONTAINING PROTEIN"/>
    <property type="match status" value="1"/>
</dbReference>
<sequence>MAVIDHIDGLEVNFRVDGAVAEEYGHADAEDVDPPSDMKFFVPPSSTPEANDASSPAVKPEAPYVVKYVEAKPGLPFSVVLKRGPSFKHHGDHIAYSFSIDNGPPTQLRHDQTIKCGSHEARCWTSNNDSYGKRNNIGGWDRIAFHFAALETRDDPITVDELKAQRFKPGEATSFEVVQPIVDWHKDFKHRPFAVFEFRYRSMEGLINEGIITRPIVGQPPGPSLNEIEAKRLAESMDLEEARRLARAYLV</sequence>
<organism evidence="2 3">
    <name type="scientific">Cercophora newfieldiana</name>
    <dbReference type="NCBI Taxonomy" id="92897"/>
    <lineage>
        <taxon>Eukaryota</taxon>
        <taxon>Fungi</taxon>
        <taxon>Dikarya</taxon>
        <taxon>Ascomycota</taxon>
        <taxon>Pezizomycotina</taxon>
        <taxon>Sordariomycetes</taxon>
        <taxon>Sordariomycetidae</taxon>
        <taxon>Sordariales</taxon>
        <taxon>Lasiosphaeriaceae</taxon>
        <taxon>Cercophora</taxon>
    </lineage>
</organism>
<proteinExistence type="predicted"/>
<dbReference type="AlphaFoldDB" id="A0AA40D119"/>
<evidence type="ECO:0000313" key="2">
    <source>
        <dbReference type="EMBL" id="KAK0657847.1"/>
    </source>
</evidence>
<dbReference type="InterPro" id="IPR057678">
    <property type="entry name" value="DUF7918"/>
</dbReference>
<accession>A0AA40D119</accession>
<reference evidence="2" key="1">
    <citation type="submission" date="2023-06" db="EMBL/GenBank/DDBJ databases">
        <title>Genome-scale phylogeny and comparative genomics of the fungal order Sordariales.</title>
        <authorList>
            <consortium name="Lawrence Berkeley National Laboratory"/>
            <person name="Hensen N."/>
            <person name="Bonometti L."/>
            <person name="Westerberg I."/>
            <person name="Brannstrom I.O."/>
            <person name="Guillou S."/>
            <person name="Cros-Aarteil S."/>
            <person name="Calhoun S."/>
            <person name="Haridas S."/>
            <person name="Kuo A."/>
            <person name="Mondo S."/>
            <person name="Pangilinan J."/>
            <person name="Riley R."/>
            <person name="Labutti K."/>
            <person name="Andreopoulos B."/>
            <person name="Lipzen A."/>
            <person name="Chen C."/>
            <person name="Yanf M."/>
            <person name="Daum C."/>
            <person name="Ng V."/>
            <person name="Clum A."/>
            <person name="Steindorff A."/>
            <person name="Ohm R."/>
            <person name="Martin F."/>
            <person name="Silar P."/>
            <person name="Natvig D."/>
            <person name="Lalanne C."/>
            <person name="Gautier V."/>
            <person name="Ament-Velasquez S.L."/>
            <person name="Kruys A."/>
            <person name="Hutchinson M.I."/>
            <person name="Powell A.J."/>
            <person name="Barry K."/>
            <person name="Miller A.N."/>
            <person name="Grigoriev I.V."/>
            <person name="Debuchy R."/>
            <person name="Gladieux P."/>
            <person name="Thoren M.H."/>
            <person name="Johannesson H."/>
        </authorList>
    </citation>
    <scope>NUCLEOTIDE SEQUENCE</scope>
    <source>
        <strain evidence="2">SMH2532-1</strain>
    </source>
</reference>